<protein>
    <recommendedName>
        <fullName evidence="3">RRM domain-containing protein</fullName>
    </recommendedName>
</protein>
<feature type="compositionally biased region" description="Polar residues" evidence="2">
    <location>
        <begin position="93"/>
        <end position="106"/>
    </location>
</feature>
<proteinExistence type="predicted"/>
<dbReference type="InterPro" id="IPR000504">
    <property type="entry name" value="RRM_dom"/>
</dbReference>
<dbReference type="InterPro" id="IPR012677">
    <property type="entry name" value="Nucleotide-bd_a/b_plait_sf"/>
</dbReference>
<dbReference type="EMBL" id="ML220115">
    <property type="protein sequence ID" value="TGZ82458.1"/>
    <property type="molecule type" value="Genomic_DNA"/>
</dbReference>
<feature type="domain" description="RRM" evidence="3">
    <location>
        <begin position="438"/>
        <end position="522"/>
    </location>
</feature>
<name>A0A4S2N053_9PEZI</name>
<keyword evidence="1" id="KW-0694">RNA-binding</keyword>
<evidence type="ECO:0000259" key="3">
    <source>
        <dbReference type="PROSITE" id="PS50102"/>
    </source>
</evidence>
<gene>
    <name evidence="4" type="ORF">EX30DRAFT_394753</name>
</gene>
<sequence>MTAPFFNPFKNWPFAFAPGGSNVSNSSIDCSCEVIDGKHYRQDGYPCPTEALFQHHQEKNYPDVLQTSGSKQNQNNDGPDDASKAIEALKAISISQRKPSGKQQKPSGKENVDASSAVRSHKDENVSKATASQNTPTEGQDQQPVPGKGIFVESTNLHAHEPPATHRSLLSAPPAISLNTWRGVSNLHNVFTPMPAVPEIATPVKEGKGKERTIWSSPNGPSIAQYLGTHGLVHPGILPSSPPNDKTAVKPENYAPSTPKGHGKLVLGCSQCLFNPKIKAIPCGCYLCYHCCGRFCTSLTTGTTVYCGCGERVVSIVNVPEHTLTTGYITPQTQHPPSTQYSPTSLYSPLTPANHMFASPTSRSIVLSPWKSEPTVPSALHAQALITAAQMSGITNPSLASPGNAATMTRMLAMDAESAIHSAPFVELGKQTMKQAWACVKIGNIPYNVTSEELMEFLGPNANLVPENMGSIGIHVIMDRSTGKTMDAYAEFISSEDAWKCVSRRRSRVLGNRHLTLEVVDQSELMKDIFPRAKGIVWEGVTPRKEFKADYDTKVEIVNREELTQIVNHAKTPHRSPFSRKCLPRPFQSLMSIVSKFPWFATDLYTIAQRDYIFNAIWTAIDILKRSIKRGGATPNLDVDLLKAVLCVGIRCAGFTDAQKYELVKTAEFGADGVQVDEDIGILSGFEALGKAVGAERRVLEFYALLLELSVSPFLSEPSTQGLAAAELIRARNYAKQHPEESKKAHLTMAEAASMEWGTIERSVRTVLLSRYPHGKSSRRLKH</sequence>
<dbReference type="SMART" id="SM00360">
    <property type="entry name" value="RRM"/>
    <property type="match status" value="1"/>
</dbReference>
<keyword evidence="5" id="KW-1185">Reference proteome</keyword>
<feature type="region of interest" description="Disordered" evidence="2">
    <location>
        <begin position="93"/>
        <end position="149"/>
    </location>
</feature>
<feature type="compositionally biased region" description="Polar residues" evidence="2">
    <location>
        <begin position="127"/>
        <end position="143"/>
    </location>
</feature>
<dbReference type="Gene3D" id="3.30.70.330">
    <property type="match status" value="1"/>
</dbReference>
<dbReference type="GO" id="GO:0003723">
    <property type="term" value="F:RNA binding"/>
    <property type="evidence" value="ECO:0007669"/>
    <property type="project" value="UniProtKB-UniRule"/>
</dbReference>
<dbReference type="CDD" id="cd12254">
    <property type="entry name" value="RRM_hnRNPH_ESRPs_RBM12_like"/>
    <property type="match status" value="1"/>
</dbReference>
<dbReference type="STRING" id="341454.A0A4S2N053"/>
<organism evidence="4 5">
    <name type="scientific">Ascodesmis nigricans</name>
    <dbReference type="NCBI Taxonomy" id="341454"/>
    <lineage>
        <taxon>Eukaryota</taxon>
        <taxon>Fungi</taxon>
        <taxon>Dikarya</taxon>
        <taxon>Ascomycota</taxon>
        <taxon>Pezizomycotina</taxon>
        <taxon>Pezizomycetes</taxon>
        <taxon>Pezizales</taxon>
        <taxon>Ascodesmidaceae</taxon>
        <taxon>Ascodesmis</taxon>
    </lineage>
</organism>
<dbReference type="InParanoid" id="A0A4S2N053"/>
<dbReference type="SUPFAM" id="SSF54928">
    <property type="entry name" value="RNA-binding domain, RBD"/>
    <property type="match status" value="1"/>
</dbReference>
<dbReference type="OrthoDB" id="336240at2759"/>
<reference evidence="4 5" key="1">
    <citation type="submission" date="2019-04" db="EMBL/GenBank/DDBJ databases">
        <title>Comparative genomics and transcriptomics to analyze fruiting body development in filamentous ascomycetes.</title>
        <authorList>
            <consortium name="DOE Joint Genome Institute"/>
            <person name="Lutkenhaus R."/>
            <person name="Traeger S."/>
            <person name="Breuer J."/>
            <person name="Kuo A."/>
            <person name="Lipzen A."/>
            <person name="Pangilinan J."/>
            <person name="Dilworth D."/>
            <person name="Sandor L."/>
            <person name="Poggeler S."/>
            <person name="Barry K."/>
            <person name="Grigoriev I.V."/>
            <person name="Nowrousian M."/>
        </authorList>
    </citation>
    <scope>NUCLEOTIDE SEQUENCE [LARGE SCALE GENOMIC DNA]</scope>
    <source>
        <strain evidence="4 5">CBS 389.68</strain>
    </source>
</reference>
<evidence type="ECO:0000256" key="2">
    <source>
        <dbReference type="SAM" id="MobiDB-lite"/>
    </source>
</evidence>
<evidence type="ECO:0000256" key="1">
    <source>
        <dbReference type="PROSITE-ProRule" id="PRU00176"/>
    </source>
</evidence>
<dbReference type="PROSITE" id="PS50102">
    <property type="entry name" value="RRM"/>
    <property type="match status" value="1"/>
</dbReference>
<evidence type="ECO:0000313" key="5">
    <source>
        <dbReference type="Proteomes" id="UP000298138"/>
    </source>
</evidence>
<dbReference type="InterPro" id="IPR035979">
    <property type="entry name" value="RBD_domain_sf"/>
</dbReference>
<dbReference type="AlphaFoldDB" id="A0A4S2N053"/>
<dbReference type="Proteomes" id="UP000298138">
    <property type="component" value="Unassembled WGS sequence"/>
</dbReference>
<evidence type="ECO:0000313" key="4">
    <source>
        <dbReference type="EMBL" id="TGZ82458.1"/>
    </source>
</evidence>
<accession>A0A4S2N053</accession>